<organism evidence="2 3">
    <name type="scientific">Wickerhamomyces anomalus (strain ATCC 58044 / CBS 1984 / NCYC 433 / NRRL Y-366-8)</name>
    <name type="common">Yeast</name>
    <name type="synonym">Hansenula anomala</name>
    <dbReference type="NCBI Taxonomy" id="683960"/>
    <lineage>
        <taxon>Eukaryota</taxon>
        <taxon>Fungi</taxon>
        <taxon>Dikarya</taxon>
        <taxon>Ascomycota</taxon>
        <taxon>Saccharomycotina</taxon>
        <taxon>Saccharomycetes</taxon>
        <taxon>Phaffomycetales</taxon>
        <taxon>Wickerhamomycetaceae</taxon>
        <taxon>Wickerhamomyces</taxon>
    </lineage>
</organism>
<feature type="region of interest" description="Disordered" evidence="1">
    <location>
        <begin position="134"/>
        <end position="161"/>
    </location>
</feature>
<evidence type="ECO:0000313" key="3">
    <source>
        <dbReference type="Proteomes" id="UP000094112"/>
    </source>
</evidence>
<dbReference type="Proteomes" id="UP000094112">
    <property type="component" value="Unassembled WGS sequence"/>
</dbReference>
<dbReference type="RefSeq" id="XP_019039321.1">
    <property type="nucleotide sequence ID" value="XM_019180436.1"/>
</dbReference>
<dbReference type="AlphaFoldDB" id="A0A1E3P4I0"/>
<name>A0A1E3P4I0_WICAA</name>
<feature type="region of interest" description="Disordered" evidence="1">
    <location>
        <begin position="1"/>
        <end position="96"/>
    </location>
</feature>
<evidence type="ECO:0000256" key="1">
    <source>
        <dbReference type="SAM" id="MobiDB-lite"/>
    </source>
</evidence>
<sequence length="161" mass="18746">MSGKSVKNGKPKLRKGAVGGLDIRDLIRKAQDEKHEKEDAKVEVDNEPNESDRIIAEEEEEEQKVSISKSLLKDSPVGELDQEAEDSDGVPLPRKKTEYEKYLKSKERDKQIRKYNEECIKEYREERAQMRARVRQRDHSLDEQETVSIEASPSKKVRFKF</sequence>
<proteinExistence type="predicted"/>
<accession>A0A1E3P4I0</accession>
<dbReference type="EMBL" id="KV454210">
    <property type="protein sequence ID" value="ODQ60114.1"/>
    <property type="molecule type" value="Genomic_DNA"/>
</dbReference>
<evidence type="ECO:0000313" key="2">
    <source>
        <dbReference type="EMBL" id="ODQ60114.1"/>
    </source>
</evidence>
<dbReference type="GeneID" id="30197682"/>
<gene>
    <name evidence="2" type="ORF">WICANDRAFT_105119</name>
</gene>
<reference evidence="2 3" key="1">
    <citation type="journal article" date="2016" name="Proc. Natl. Acad. Sci. U.S.A.">
        <title>Comparative genomics of biotechnologically important yeasts.</title>
        <authorList>
            <person name="Riley R."/>
            <person name="Haridas S."/>
            <person name="Wolfe K.H."/>
            <person name="Lopes M.R."/>
            <person name="Hittinger C.T."/>
            <person name="Goeker M."/>
            <person name="Salamov A.A."/>
            <person name="Wisecaver J.H."/>
            <person name="Long T.M."/>
            <person name="Calvey C.H."/>
            <person name="Aerts A.L."/>
            <person name="Barry K.W."/>
            <person name="Choi C."/>
            <person name="Clum A."/>
            <person name="Coughlan A.Y."/>
            <person name="Deshpande S."/>
            <person name="Douglass A.P."/>
            <person name="Hanson S.J."/>
            <person name="Klenk H.-P."/>
            <person name="LaButti K.M."/>
            <person name="Lapidus A."/>
            <person name="Lindquist E.A."/>
            <person name="Lipzen A.M."/>
            <person name="Meier-Kolthoff J.P."/>
            <person name="Ohm R.A."/>
            <person name="Otillar R.P."/>
            <person name="Pangilinan J.L."/>
            <person name="Peng Y."/>
            <person name="Rokas A."/>
            <person name="Rosa C.A."/>
            <person name="Scheuner C."/>
            <person name="Sibirny A.A."/>
            <person name="Slot J.C."/>
            <person name="Stielow J.B."/>
            <person name="Sun H."/>
            <person name="Kurtzman C.P."/>
            <person name="Blackwell M."/>
            <person name="Grigoriev I.V."/>
            <person name="Jeffries T.W."/>
        </authorList>
    </citation>
    <scope>NUCLEOTIDE SEQUENCE [LARGE SCALE GENOMIC DNA]</scope>
    <source>
        <strain evidence="3">ATCC 58044 / CBS 1984 / NCYC 433 / NRRL Y-366-8</strain>
    </source>
</reference>
<dbReference type="OrthoDB" id="10621877at2759"/>
<feature type="compositionally biased region" description="Basic and acidic residues" evidence="1">
    <location>
        <begin position="22"/>
        <end position="56"/>
    </location>
</feature>
<protein>
    <submittedName>
        <fullName evidence="2">Uncharacterized protein</fullName>
    </submittedName>
</protein>
<keyword evidence="3" id="KW-1185">Reference proteome</keyword>